<gene>
    <name evidence="1" type="ORF">BpHYR1_053975</name>
</gene>
<keyword evidence="2" id="KW-1185">Reference proteome</keyword>
<organism evidence="1 2">
    <name type="scientific">Brachionus plicatilis</name>
    <name type="common">Marine rotifer</name>
    <name type="synonym">Brachionus muelleri</name>
    <dbReference type="NCBI Taxonomy" id="10195"/>
    <lineage>
        <taxon>Eukaryota</taxon>
        <taxon>Metazoa</taxon>
        <taxon>Spiralia</taxon>
        <taxon>Gnathifera</taxon>
        <taxon>Rotifera</taxon>
        <taxon>Eurotatoria</taxon>
        <taxon>Monogononta</taxon>
        <taxon>Pseudotrocha</taxon>
        <taxon>Ploima</taxon>
        <taxon>Brachionidae</taxon>
        <taxon>Brachionus</taxon>
    </lineage>
</organism>
<dbReference type="Proteomes" id="UP000276133">
    <property type="component" value="Unassembled WGS sequence"/>
</dbReference>
<evidence type="ECO:0000313" key="2">
    <source>
        <dbReference type="Proteomes" id="UP000276133"/>
    </source>
</evidence>
<evidence type="ECO:0000313" key="1">
    <source>
        <dbReference type="EMBL" id="RNA00618.1"/>
    </source>
</evidence>
<accession>A0A3M7PPM2</accession>
<comment type="caution">
    <text evidence="1">The sequence shown here is derived from an EMBL/GenBank/DDBJ whole genome shotgun (WGS) entry which is preliminary data.</text>
</comment>
<dbReference type="EMBL" id="REGN01009676">
    <property type="protein sequence ID" value="RNA00618.1"/>
    <property type="molecule type" value="Genomic_DNA"/>
</dbReference>
<proteinExistence type="predicted"/>
<dbReference type="AlphaFoldDB" id="A0A3M7PPM2"/>
<sequence>MSLSTLADNKKALISFSDTFLSNGSDLTQRLLHRVDHRHRYYYPVETSLEENIAIFYQFDLQIPKIAFYHPSTNN</sequence>
<protein>
    <submittedName>
        <fullName evidence="1">Uncharacterized protein</fullName>
    </submittedName>
</protein>
<name>A0A3M7PPM2_BRAPC</name>
<reference evidence="1 2" key="1">
    <citation type="journal article" date="2018" name="Sci. Rep.">
        <title>Genomic signatures of local adaptation to the degree of environmental predictability in rotifers.</title>
        <authorList>
            <person name="Franch-Gras L."/>
            <person name="Hahn C."/>
            <person name="Garcia-Roger E.M."/>
            <person name="Carmona M.J."/>
            <person name="Serra M."/>
            <person name="Gomez A."/>
        </authorList>
    </citation>
    <scope>NUCLEOTIDE SEQUENCE [LARGE SCALE GENOMIC DNA]</scope>
    <source>
        <strain evidence="1">HYR1</strain>
    </source>
</reference>